<feature type="domain" description="HTH cro/C1-type" evidence="1">
    <location>
        <begin position="18"/>
        <end position="72"/>
    </location>
</feature>
<dbReference type="SMART" id="SM00530">
    <property type="entry name" value="HTH_XRE"/>
    <property type="match status" value="1"/>
</dbReference>
<dbReference type="RefSeq" id="WP_123203466.1">
    <property type="nucleotide sequence ID" value="NZ_RJMB01000036.1"/>
</dbReference>
<comment type="caution">
    <text evidence="2">The sequence shown here is derived from an EMBL/GenBank/DDBJ whole genome shotgun (WGS) entry which is preliminary data.</text>
</comment>
<dbReference type="EMBL" id="RJMB01000036">
    <property type="protein sequence ID" value="RNL80629.1"/>
    <property type="molecule type" value="Genomic_DNA"/>
</dbReference>
<evidence type="ECO:0000259" key="1">
    <source>
        <dbReference type="PROSITE" id="PS50943"/>
    </source>
</evidence>
<dbReference type="InterPro" id="IPR010982">
    <property type="entry name" value="Lambda_DNA-bd_dom_sf"/>
</dbReference>
<dbReference type="SUPFAM" id="SSF47413">
    <property type="entry name" value="lambda repressor-like DNA-binding domains"/>
    <property type="match status" value="1"/>
</dbReference>
<dbReference type="InterPro" id="IPR043917">
    <property type="entry name" value="DUF5753"/>
</dbReference>
<gene>
    <name evidence="2" type="ORF">EFW17_22630</name>
</gene>
<dbReference type="GO" id="GO:0003677">
    <property type="term" value="F:DNA binding"/>
    <property type="evidence" value="ECO:0007669"/>
    <property type="project" value="InterPro"/>
</dbReference>
<dbReference type="InterPro" id="IPR001387">
    <property type="entry name" value="Cro/C1-type_HTH"/>
</dbReference>
<dbReference type="OrthoDB" id="5177725at2"/>
<accession>A0A3N0DYD8</accession>
<dbReference type="Pfam" id="PF19054">
    <property type="entry name" value="DUF5753"/>
    <property type="match status" value="1"/>
</dbReference>
<dbReference type="CDD" id="cd00093">
    <property type="entry name" value="HTH_XRE"/>
    <property type="match status" value="1"/>
</dbReference>
<dbReference type="Pfam" id="PF13560">
    <property type="entry name" value="HTH_31"/>
    <property type="match status" value="1"/>
</dbReference>
<name>A0A3N0DYD8_9ACTN</name>
<evidence type="ECO:0000313" key="2">
    <source>
        <dbReference type="EMBL" id="RNL80629.1"/>
    </source>
</evidence>
<organism evidence="2 3">
    <name type="scientific">Halostreptopolyspora alba</name>
    <dbReference type="NCBI Taxonomy" id="2487137"/>
    <lineage>
        <taxon>Bacteria</taxon>
        <taxon>Bacillati</taxon>
        <taxon>Actinomycetota</taxon>
        <taxon>Actinomycetes</taxon>
        <taxon>Streptosporangiales</taxon>
        <taxon>Nocardiopsidaceae</taxon>
        <taxon>Halostreptopolyspora</taxon>
    </lineage>
</organism>
<protein>
    <submittedName>
        <fullName evidence="2">XRE family transcriptional regulator</fullName>
    </submittedName>
</protein>
<evidence type="ECO:0000313" key="3">
    <source>
        <dbReference type="Proteomes" id="UP000269198"/>
    </source>
</evidence>
<dbReference type="PROSITE" id="PS50943">
    <property type="entry name" value="HTH_CROC1"/>
    <property type="match status" value="1"/>
</dbReference>
<sequence>MATQRKVTLRAQWLGKTFRELRERNGMTLKEVAEYLQRDISSVSRLESGVHPLRRADVIALMDLYGVEEHHQRSAMLQMGDEVSKTGWWEKHSKDVSDWVIDAVWLESRAERLRIFSIATVPGLLQTREYAEALIRAVNPYAPKQQIKRWVELRLTRQELLNKENTFNFSVVVDEAALRRPIGGGEVMAAQTQRLIADAQRDNVEIRVLPFAGGAHCSPEGAFTLITLPEPFPEVAHIESPVGALYAEATGAEELAERYDRIWTNSLDLSESLRFLSALEREWS</sequence>
<dbReference type="AlphaFoldDB" id="A0A3N0DYD8"/>
<proteinExistence type="predicted"/>
<reference evidence="2 3" key="1">
    <citation type="submission" date="2018-11" db="EMBL/GenBank/DDBJ databases">
        <title>The genome draft of YIM 96095.</title>
        <authorList>
            <person name="Tang S.-K."/>
            <person name="Chunyu W.-X."/>
            <person name="Feng Y.-Z."/>
        </authorList>
    </citation>
    <scope>NUCLEOTIDE SEQUENCE [LARGE SCALE GENOMIC DNA]</scope>
    <source>
        <strain evidence="2 3">YIM 96095</strain>
    </source>
</reference>
<dbReference type="Proteomes" id="UP000269198">
    <property type="component" value="Unassembled WGS sequence"/>
</dbReference>
<dbReference type="Gene3D" id="1.10.260.40">
    <property type="entry name" value="lambda repressor-like DNA-binding domains"/>
    <property type="match status" value="1"/>
</dbReference>
<keyword evidence="3" id="KW-1185">Reference proteome</keyword>